<name>A0A0A0ETU8_9GAMM</name>
<keyword evidence="4" id="KW-1185">Reference proteome</keyword>
<dbReference type="InterPro" id="IPR016187">
    <property type="entry name" value="CTDL_fold"/>
</dbReference>
<gene>
    <name evidence="3" type="ORF">N800_03770</name>
</gene>
<keyword evidence="1" id="KW-0732">Signal</keyword>
<dbReference type="Gene3D" id="3.90.1580.10">
    <property type="entry name" value="paralog of FGE (formylglycine-generating enzyme)"/>
    <property type="match status" value="1"/>
</dbReference>
<proteinExistence type="predicted"/>
<sequence>MRRLAAILLMALPVAGVLAAGPGGYVTLPGGTFRSALKYEDSNSQVRIKPFQMMRTPVTNAEFLAFVKANPQWQRGKVAGVFAENRYLSHWAGPQALGPSAQPQQPVVWVSWFAADAYCQSQGARLPTWSEWEYVAAADETRRDARRDPAWRERILNWYSRSSKTALPRAGLQAPNTYGVQDIHGLVWEWTEDYSAMLVDSDNRNQGDADKTRFCGAGALSMNDRDNYAVLMRVAMLSSLGGQDTTGNLGFRCAKDVK</sequence>
<evidence type="ECO:0000313" key="4">
    <source>
        <dbReference type="Proteomes" id="UP000029998"/>
    </source>
</evidence>
<dbReference type="OrthoDB" id="9768004at2"/>
<accession>A0A0A0ETU8</accession>
<reference evidence="3 4" key="1">
    <citation type="submission" date="2013-08" db="EMBL/GenBank/DDBJ databases">
        <title>Genome sequencing of Lysobacter.</title>
        <authorList>
            <person name="Zhang S."/>
            <person name="Wang G."/>
        </authorList>
    </citation>
    <scope>NUCLEOTIDE SEQUENCE [LARGE SCALE GENOMIC DNA]</scope>
    <source>
        <strain evidence="3 4">GH1-9</strain>
    </source>
</reference>
<organism evidence="3 4">
    <name type="scientific">Lysobacter daejeonensis GH1-9</name>
    <dbReference type="NCBI Taxonomy" id="1385517"/>
    <lineage>
        <taxon>Bacteria</taxon>
        <taxon>Pseudomonadati</taxon>
        <taxon>Pseudomonadota</taxon>
        <taxon>Gammaproteobacteria</taxon>
        <taxon>Lysobacterales</taxon>
        <taxon>Lysobacteraceae</taxon>
        <taxon>Aerolutibacter</taxon>
    </lineage>
</organism>
<dbReference type="eggNOG" id="COG1262">
    <property type="taxonomic scope" value="Bacteria"/>
</dbReference>
<dbReference type="AlphaFoldDB" id="A0A0A0ETU8"/>
<feature type="signal peptide" evidence="1">
    <location>
        <begin position="1"/>
        <end position="19"/>
    </location>
</feature>
<protein>
    <submittedName>
        <fullName evidence="3">Signal peptide protein</fullName>
    </submittedName>
</protein>
<dbReference type="STRING" id="1385517.N800_03770"/>
<dbReference type="InterPro" id="IPR042095">
    <property type="entry name" value="SUMF_sf"/>
</dbReference>
<evidence type="ECO:0000313" key="3">
    <source>
        <dbReference type="EMBL" id="KGM53553.1"/>
    </source>
</evidence>
<comment type="caution">
    <text evidence="3">The sequence shown here is derived from an EMBL/GenBank/DDBJ whole genome shotgun (WGS) entry which is preliminary data.</text>
</comment>
<dbReference type="EMBL" id="AVPU01000025">
    <property type="protein sequence ID" value="KGM53553.1"/>
    <property type="molecule type" value="Genomic_DNA"/>
</dbReference>
<dbReference type="SUPFAM" id="SSF56436">
    <property type="entry name" value="C-type lectin-like"/>
    <property type="match status" value="1"/>
</dbReference>
<evidence type="ECO:0000259" key="2">
    <source>
        <dbReference type="Pfam" id="PF03781"/>
    </source>
</evidence>
<dbReference type="Pfam" id="PF03781">
    <property type="entry name" value="FGE-sulfatase"/>
    <property type="match status" value="1"/>
</dbReference>
<dbReference type="GO" id="GO:0120147">
    <property type="term" value="F:formylglycine-generating oxidase activity"/>
    <property type="evidence" value="ECO:0007669"/>
    <property type="project" value="TreeGrafter"/>
</dbReference>
<dbReference type="InterPro" id="IPR051043">
    <property type="entry name" value="Sulfatase_Mod_Factor_Kinase"/>
</dbReference>
<dbReference type="PANTHER" id="PTHR23150:SF19">
    <property type="entry name" value="FORMYLGLYCINE-GENERATING ENZYME"/>
    <property type="match status" value="1"/>
</dbReference>
<dbReference type="PANTHER" id="PTHR23150">
    <property type="entry name" value="SULFATASE MODIFYING FACTOR 1, 2"/>
    <property type="match status" value="1"/>
</dbReference>
<evidence type="ECO:0000256" key="1">
    <source>
        <dbReference type="SAM" id="SignalP"/>
    </source>
</evidence>
<feature type="domain" description="Sulfatase-modifying factor enzyme-like" evidence="2">
    <location>
        <begin position="25"/>
        <end position="255"/>
    </location>
</feature>
<dbReference type="InterPro" id="IPR005532">
    <property type="entry name" value="SUMF_dom"/>
</dbReference>
<dbReference type="Proteomes" id="UP000029998">
    <property type="component" value="Unassembled WGS sequence"/>
</dbReference>
<feature type="chain" id="PRO_5001962428" evidence="1">
    <location>
        <begin position="20"/>
        <end position="258"/>
    </location>
</feature>